<dbReference type="FunFam" id="1.10.8.350:FF:000001">
    <property type="entry name" value="Lytic murein transglycosylase B"/>
    <property type="match status" value="1"/>
</dbReference>
<sequence>MTINSDMKKLIPFIAISTALLLSACSTTKTNVESAKTVEPINQSKNQRPAFDSAAESVASSGFNANTNVRQFIRYEAAKKQFTEAELQNFFNGVVYKGNIINIMYRPSTSRPWYEFRTGNSGATKFNGGKQFYAANRAVIDDVARKYGVPAELIVAIIGIETNYGKNTGSFRVADALSTLGFDYPRRAEFFQNELIELLLMAKEEKENVFDFKGSYAGAMGMPQFMPSSYRKWAVDYDGDGHRDIWDNIGDVAASVANYMKQHGWKTGGKMIVPVNLTITPDLKAIIDEKTALNRTVADFKAMGVVPQQAVADNEKAVLFSLETSPGVFEYYLGLNNFYTVWQYNNSRMYVTAVRDIANAINNNGL</sequence>
<proteinExistence type="predicted"/>
<dbReference type="SUPFAM" id="SSF53955">
    <property type="entry name" value="Lysozyme-like"/>
    <property type="match status" value="1"/>
</dbReference>
<evidence type="ECO:0000313" key="4">
    <source>
        <dbReference type="EMBL" id="KIC05817.1"/>
    </source>
</evidence>
<dbReference type="Proteomes" id="UP000031390">
    <property type="component" value="Unassembled WGS sequence"/>
</dbReference>
<dbReference type="CDD" id="cd13399">
    <property type="entry name" value="Slt35-like"/>
    <property type="match status" value="1"/>
</dbReference>
<feature type="chain" id="PRO_5002146152" evidence="2">
    <location>
        <begin position="25"/>
        <end position="366"/>
    </location>
</feature>
<dbReference type="NCBIfam" id="TIGR02282">
    <property type="entry name" value="MltB"/>
    <property type="match status" value="1"/>
</dbReference>
<dbReference type="InterPro" id="IPR011757">
    <property type="entry name" value="Lytic_transglycosylase_MltB"/>
</dbReference>
<keyword evidence="4" id="KW-0378">Hydrolase</keyword>
<evidence type="ECO:0000256" key="2">
    <source>
        <dbReference type="SAM" id="SignalP"/>
    </source>
</evidence>
<dbReference type="Gene3D" id="1.10.8.350">
    <property type="entry name" value="Bacterial muramidase"/>
    <property type="match status" value="1"/>
</dbReference>
<dbReference type="GO" id="GO:0009253">
    <property type="term" value="P:peptidoglycan catabolic process"/>
    <property type="evidence" value="ECO:0007669"/>
    <property type="project" value="TreeGrafter"/>
</dbReference>
<evidence type="ECO:0000259" key="3">
    <source>
        <dbReference type="Pfam" id="PF13406"/>
    </source>
</evidence>
<dbReference type="GO" id="GO:0016787">
    <property type="term" value="F:hydrolase activity"/>
    <property type="evidence" value="ECO:0007669"/>
    <property type="project" value="UniProtKB-KW"/>
</dbReference>
<evidence type="ECO:0000256" key="1">
    <source>
        <dbReference type="PIRSR" id="PIRSR611757-1"/>
    </source>
</evidence>
<dbReference type="PANTHER" id="PTHR30163">
    <property type="entry name" value="MEMBRANE-BOUND LYTIC MUREIN TRANSGLYCOSYLASE B"/>
    <property type="match status" value="1"/>
</dbReference>
<dbReference type="AlphaFoldDB" id="A0A0C1GVG5"/>
<dbReference type="InterPro" id="IPR023346">
    <property type="entry name" value="Lysozyme-like_dom_sf"/>
</dbReference>
<dbReference type="PATRIC" id="fig|1056807.3.peg.2619"/>
<accession>A0A0C1GVG5</accession>
<dbReference type="PANTHER" id="PTHR30163:SF9">
    <property type="entry name" value="MEMBRANE-BOUND LYTIC MUREIN TRANSGLYCOSYLASE B"/>
    <property type="match status" value="1"/>
</dbReference>
<dbReference type="EMBL" id="JUFZ01000150">
    <property type="protein sequence ID" value="KIC05817.1"/>
    <property type="molecule type" value="Genomic_DNA"/>
</dbReference>
<protein>
    <submittedName>
        <fullName evidence="4">Peptidoglycan N-acetylmuramoylhydrolase</fullName>
    </submittedName>
</protein>
<keyword evidence="2" id="KW-0732">Signal</keyword>
<evidence type="ECO:0000313" key="5">
    <source>
        <dbReference type="Proteomes" id="UP000031390"/>
    </source>
</evidence>
<feature type="signal peptide" evidence="2">
    <location>
        <begin position="1"/>
        <end position="24"/>
    </location>
</feature>
<dbReference type="Pfam" id="PF13406">
    <property type="entry name" value="SLT_2"/>
    <property type="match status" value="1"/>
</dbReference>
<dbReference type="GO" id="GO:0008933">
    <property type="term" value="F:peptidoglycan lytic transglycosylase activity"/>
    <property type="evidence" value="ECO:0007669"/>
    <property type="project" value="TreeGrafter"/>
</dbReference>
<name>A0A0C1GVG5_9NEIS</name>
<dbReference type="InterPro" id="IPR043426">
    <property type="entry name" value="MltB-like"/>
</dbReference>
<feature type="active site" evidence="1">
    <location>
        <position position="161"/>
    </location>
</feature>
<organism evidence="4 5">
    <name type="scientific">Morococcus cerebrosus</name>
    <dbReference type="NCBI Taxonomy" id="1056807"/>
    <lineage>
        <taxon>Bacteria</taxon>
        <taxon>Pseudomonadati</taxon>
        <taxon>Pseudomonadota</taxon>
        <taxon>Betaproteobacteria</taxon>
        <taxon>Neisseriales</taxon>
        <taxon>Neisseriaceae</taxon>
        <taxon>Morococcus</taxon>
    </lineage>
</organism>
<dbReference type="InterPro" id="IPR031304">
    <property type="entry name" value="SLT_2"/>
</dbReference>
<dbReference type="Gene3D" id="1.10.530.10">
    <property type="match status" value="1"/>
</dbReference>
<reference evidence="4 5" key="1">
    <citation type="submission" date="2014-12" db="EMBL/GenBank/DDBJ databases">
        <title>Genome sequence of Morococcus cerebrosus.</title>
        <authorList>
            <person name="Shin S.-K."/>
            <person name="Yi H."/>
        </authorList>
    </citation>
    <scope>NUCLEOTIDE SEQUENCE [LARGE SCALE GENOMIC DNA]</scope>
    <source>
        <strain evidence="4 5">CIP 81.93</strain>
    </source>
</reference>
<gene>
    <name evidence="4" type="ORF">MCC93_27350</name>
</gene>
<comment type="caution">
    <text evidence="4">The sequence shown here is derived from an EMBL/GenBank/DDBJ whole genome shotgun (WGS) entry which is preliminary data.</text>
</comment>
<feature type="domain" description="Transglycosylase SLT" evidence="3">
    <location>
        <begin position="66"/>
        <end position="358"/>
    </location>
</feature>